<dbReference type="Proteomes" id="UP000246078">
    <property type="component" value="Unassembled WGS sequence"/>
</dbReference>
<feature type="compositionally biased region" description="Polar residues" evidence="1">
    <location>
        <begin position="175"/>
        <end position="187"/>
    </location>
</feature>
<evidence type="ECO:0000256" key="2">
    <source>
        <dbReference type="SAM" id="Phobius"/>
    </source>
</evidence>
<dbReference type="VEuPathDB" id="TriTrypDB:C4B63_53g158"/>
<dbReference type="OMA" id="RRDCDIC"/>
<accession>A0A2V2VA17</accession>
<gene>
    <name evidence="4" type="ORF">C3747_330g28</name>
    <name evidence="3" type="ORF">ECC02_006200</name>
</gene>
<dbReference type="VEuPathDB" id="TriTrypDB:TcBrA4_0117120"/>
<feature type="compositionally biased region" description="Polar residues" evidence="1">
    <location>
        <begin position="153"/>
        <end position="163"/>
    </location>
</feature>
<feature type="compositionally biased region" description="Basic and acidic residues" evidence="1">
    <location>
        <begin position="643"/>
        <end position="657"/>
    </location>
</feature>
<sequence length="778" mass="84784">MATGEALRITAQTALLPDGNLEVSVHNAFVPGVNGSAVIFSLRCSHPKFFSPLEPTVPDGVLLPGERRKVLLSGPPDCANWSRLRSDSHDVNLRLGSTITEVFLRDANSGVRTHKPLALPAKGEEESAQNPQPLPPQQATSNSFTDAAVSGGDVSTTGNSFTNRYREKGLPKRVQPTTRCRGSSTSLPRCLHFSYSTESHEEGETPSTPKRLKKREDACTQMSPLMDPKGPLGALDTSEISKSSLAKGTVHSNYNSTSDLLLSSQSLSSTVKPYENSLDFLDLDSNSQPPFSISVENTPNTSSQCPYFFVYYGKLGSGAKYVKNAMAWLNREREKYVIWRQKVLRCLKGRGESESSLPPLLGEPVRWLKNMDGAVIHGQNSKLYRNPYSRSSAKMFDSHRRGNGCVMVPYRPSHGDPASIRERSELSGVELDKDPLSQNSGGTKKETGRQNGSENMAVGHENSGCSTSAADRPTNTATSMNSPPSHGNNNSGDGVSKTGVWSKQRSPVLPLEAKVPASAQLLEEDSGGCGELPSLATFDCPTNFHARTETEETVEMLDRTVCGEDYGDCWNKRKRKGKYENKRPIDAEPIEANSSDIVTFRHLRDRRSNSILEGIFGGLSRRCLENNPSIDEVQSSPVLPPTSEKEEGRSPRCRVETREEDEAYVRRKQSSFNAPRRGSLSFIGKVPPGGELSISQVGDALRNIAVKSAPLMQTAMGGTVSTVATTAQLFFAVIEDSIDILHAICLPVLSLFSLFLLWMAFGPTGDEDGMISTMNLFA</sequence>
<reference evidence="3" key="3">
    <citation type="submission" date="2020-04" db="EMBL/GenBank/DDBJ databases">
        <authorList>
            <person name="Diaz Viraque F."/>
        </authorList>
    </citation>
    <scope>NUCLEOTIDE SEQUENCE</scope>
    <source>
        <strain evidence="3">Berenice</strain>
    </source>
</reference>
<feature type="compositionally biased region" description="Polar residues" evidence="1">
    <location>
        <begin position="463"/>
        <end position="478"/>
    </location>
</feature>
<keyword evidence="2" id="KW-0472">Membrane</keyword>
<keyword evidence="2" id="KW-1133">Transmembrane helix</keyword>
<dbReference type="AlphaFoldDB" id="A0A2V2VA17"/>
<protein>
    <submittedName>
        <fullName evidence="4">Uncharacterized protein</fullName>
    </submittedName>
</protein>
<organism evidence="4 5">
    <name type="scientific">Trypanosoma cruzi</name>
    <dbReference type="NCBI Taxonomy" id="5693"/>
    <lineage>
        <taxon>Eukaryota</taxon>
        <taxon>Discoba</taxon>
        <taxon>Euglenozoa</taxon>
        <taxon>Kinetoplastea</taxon>
        <taxon>Metakinetoplastina</taxon>
        <taxon>Trypanosomatida</taxon>
        <taxon>Trypanosomatidae</taxon>
        <taxon>Trypanosoma</taxon>
        <taxon>Schizotrypanum</taxon>
    </lineage>
</organism>
<name>A0A2V2VA17_TRYCR</name>
<feature type="compositionally biased region" description="Low complexity" evidence="1">
    <location>
        <begin position="479"/>
        <end position="492"/>
    </location>
</feature>
<dbReference type="VEuPathDB" id="TriTrypDB:ECC02_006200"/>
<feature type="region of interest" description="Disordered" evidence="1">
    <location>
        <begin position="630"/>
        <end position="660"/>
    </location>
</feature>
<evidence type="ECO:0000313" key="4">
    <source>
        <dbReference type="EMBL" id="PWU91918.1"/>
    </source>
</evidence>
<dbReference type="Proteomes" id="UP000583944">
    <property type="component" value="Unassembled WGS sequence"/>
</dbReference>
<dbReference type="VEuPathDB" id="TriTrypDB:TCSYLVIO_002451"/>
<evidence type="ECO:0000313" key="3">
    <source>
        <dbReference type="EMBL" id="KAF5220779.1"/>
    </source>
</evidence>
<dbReference type="VEuPathDB" id="TriTrypDB:TcCLB.507143.40"/>
<evidence type="ECO:0000313" key="5">
    <source>
        <dbReference type="Proteomes" id="UP000246078"/>
    </source>
</evidence>
<dbReference type="VEuPathDB" id="TriTrypDB:Tc_MARK_1168"/>
<reference evidence="4 5" key="1">
    <citation type="journal article" date="2018" name="Microb. Genom.">
        <title>Expanding an expanded genome: long-read sequencing of Trypanosoma cruzi.</title>
        <authorList>
            <person name="Berna L."/>
            <person name="Rodriguez M."/>
            <person name="Chiribao M.L."/>
            <person name="Parodi-Talice A."/>
            <person name="Pita S."/>
            <person name="Rijo G."/>
            <person name="Alvarez-Valin F."/>
            <person name="Robello C."/>
        </authorList>
    </citation>
    <scope>NUCLEOTIDE SEQUENCE [LARGE SCALE GENOMIC DNA]</scope>
    <source>
        <strain evidence="4 5">TCC</strain>
    </source>
</reference>
<dbReference type="VEuPathDB" id="TriTrypDB:TcCLB.506319.20"/>
<dbReference type="SMR" id="A0A2V2VA17"/>
<dbReference type="OrthoDB" id="266761at2759"/>
<reference evidence="3 6" key="2">
    <citation type="journal article" date="2019" name="Genome Biol. Evol.">
        <title>Nanopore Sequencing Significantly Improves Genome Assembly of the Protozoan Parasite Trypanosoma cruzi.</title>
        <authorList>
            <person name="Diaz-Viraque F."/>
            <person name="Pita S."/>
            <person name="Greif G."/>
            <person name="de Souza R.C.M."/>
            <person name="Iraola G."/>
            <person name="Robello C."/>
        </authorList>
    </citation>
    <scope>NUCLEOTIDE SEQUENCE [LARGE SCALE GENOMIC DNA]</scope>
    <source>
        <strain evidence="3 6">Berenice</strain>
    </source>
</reference>
<proteinExistence type="predicted"/>
<feature type="region of interest" description="Disordered" evidence="1">
    <location>
        <begin position="121"/>
        <end position="216"/>
    </location>
</feature>
<evidence type="ECO:0000313" key="6">
    <source>
        <dbReference type="Proteomes" id="UP000583944"/>
    </source>
</evidence>
<keyword evidence="2" id="KW-0812">Transmembrane</keyword>
<dbReference type="VEuPathDB" id="TriTrypDB:C3747_330g28"/>
<feature type="compositionally biased region" description="Basic and acidic residues" evidence="1">
    <location>
        <begin position="424"/>
        <end position="435"/>
    </location>
</feature>
<feature type="region of interest" description="Disordered" evidence="1">
    <location>
        <begin position="424"/>
        <end position="500"/>
    </location>
</feature>
<dbReference type="VEuPathDB" id="TriTrypDB:TcG_02552"/>
<feature type="transmembrane region" description="Helical" evidence="2">
    <location>
        <begin position="740"/>
        <end position="761"/>
    </location>
</feature>
<dbReference type="EMBL" id="JABDHM010000046">
    <property type="protein sequence ID" value="KAF5220779.1"/>
    <property type="molecule type" value="Genomic_DNA"/>
</dbReference>
<feature type="transmembrane region" description="Helical" evidence="2">
    <location>
        <begin position="711"/>
        <end position="733"/>
    </location>
</feature>
<evidence type="ECO:0000256" key="1">
    <source>
        <dbReference type="SAM" id="MobiDB-lite"/>
    </source>
</evidence>
<dbReference type="VEuPathDB" id="TriTrypDB:TCDM_08826"/>
<dbReference type="VEuPathDB" id="TriTrypDB:BCY84_00531"/>
<dbReference type="VEuPathDB" id="TriTrypDB:TcCL_ESM06774"/>
<comment type="caution">
    <text evidence="4">The sequence shown here is derived from an EMBL/GenBank/DDBJ whole genome shotgun (WGS) entry which is preliminary data.</text>
</comment>
<dbReference type="EMBL" id="PRFC01000330">
    <property type="protein sequence ID" value="PWU91918.1"/>
    <property type="molecule type" value="Genomic_DNA"/>
</dbReference>